<dbReference type="EMBL" id="JANBUP010002267">
    <property type="protein sequence ID" value="KAJ2801115.1"/>
    <property type="molecule type" value="Genomic_DNA"/>
</dbReference>
<comment type="caution">
    <text evidence="1">The sequence shown here is derived from an EMBL/GenBank/DDBJ whole genome shotgun (WGS) entry which is preliminary data.</text>
</comment>
<sequence>MLVFVPSYSLLAKLMARWQVTECLSEIEVHKRVFVEPQGGSKDEFDQLLATYRDSLANNRPPGRQPARRGAIMFAVYRGKVSEGIDFSDYFCRTVVNIGIPYPAFKDVKVVLKRQYNDDRSTPNRNDPSQGVLLNGSKWYDIQAFRAINQALGRCLRHKMDWGAIIMLESRFAQRWNVERLSKWVRQYMHVYRTFDEAKMDLDAFYKTRIKEDIDAGIDDSPVNDLLPATDSMGLSSPTTEASPAVRLPLTT</sequence>
<keyword evidence="2" id="KW-1185">Reference proteome</keyword>
<gene>
    <name evidence="1" type="ORF">H4S07_005015</name>
</gene>
<dbReference type="Proteomes" id="UP001140096">
    <property type="component" value="Unassembled WGS sequence"/>
</dbReference>
<name>A0ACC1L4Z0_9FUNG</name>
<protein>
    <submittedName>
        <fullName evidence="1">Uncharacterized protein</fullName>
    </submittedName>
</protein>
<reference evidence="1" key="1">
    <citation type="submission" date="2022-07" db="EMBL/GenBank/DDBJ databases">
        <title>Phylogenomic reconstructions and comparative analyses of Kickxellomycotina fungi.</title>
        <authorList>
            <person name="Reynolds N.K."/>
            <person name="Stajich J.E."/>
            <person name="Barry K."/>
            <person name="Grigoriev I.V."/>
            <person name="Crous P."/>
            <person name="Smith M.E."/>
        </authorList>
    </citation>
    <scope>NUCLEOTIDE SEQUENCE</scope>
    <source>
        <strain evidence="1">CBS 102833</strain>
    </source>
</reference>
<proteinExistence type="predicted"/>
<accession>A0ACC1L4Z0</accession>
<evidence type="ECO:0000313" key="2">
    <source>
        <dbReference type="Proteomes" id="UP001140096"/>
    </source>
</evidence>
<evidence type="ECO:0000313" key="1">
    <source>
        <dbReference type="EMBL" id="KAJ2801115.1"/>
    </source>
</evidence>
<organism evidence="1 2">
    <name type="scientific">Coemansia furcata</name>
    <dbReference type="NCBI Taxonomy" id="417177"/>
    <lineage>
        <taxon>Eukaryota</taxon>
        <taxon>Fungi</taxon>
        <taxon>Fungi incertae sedis</taxon>
        <taxon>Zoopagomycota</taxon>
        <taxon>Kickxellomycotina</taxon>
        <taxon>Kickxellomycetes</taxon>
        <taxon>Kickxellales</taxon>
        <taxon>Kickxellaceae</taxon>
        <taxon>Coemansia</taxon>
    </lineage>
</organism>